<gene>
    <name evidence="3" type="ORF">H9830_07830</name>
</gene>
<dbReference type="InterPro" id="IPR036388">
    <property type="entry name" value="WH-like_DNA-bd_sf"/>
</dbReference>
<dbReference type="GO" id="GO:0004803">
    <property type="term" value="F:transposase activity"/>
    <property type="evidence" value="ECO:0007669"/>
    <property type="project" value="InterPro"/>
</dbReference>
<dbReference type="InterPro" id="IPR002514">
    <property type="entry name" value="Transposase_8"/>
</dbReference>
<dbReference type="Gene3D" id="1.10.10.10">
    <property type="entry name" value="Winged helix-like DNA-binding domain superfamily/Winged helix DNA-binding domain"/>
    <property type="match status" value="1"/>
</dbReference>
<evidence type="ECO:0000256" key="2">
    <source>
        <dbReference type="SAM" id="MobiDB-lite"/>
    </source>
</evidence>
<dbReference type="InterPro" id="IPR009057">
    <property type="entry name" value="Homeodomain-like_sf"/>
</dbReference>
<proteinExistence type="predicted"/>
<dbReference type="Proteomes" id="UP000824005">
    <property type="component" value="Unassembled WGS sequence"/>
</dbReference>
<name>A0A9D2C9T3_9MICO</name>
<comment type="caution">
    <text evidence="3">The sequence shown here is derived from an EMBL/GenBank/DDBJ whole genome shotgun (WGS) entry which is preliminary data.</text>
</comment>
<accession>A0A9D2C9T3</accession>
<sequence>MAAPRKYSEELKERATRMALDARQNPATKTGAIKRIADQLDIHPEALRTWVRQAEIDAGEAPGTTTADTQNIADLEREVRELRRANEILKTASAFLRRGARPQAEVTGVPTAVLVDYIDEH</sequence>
<feature type="region of interest" description="Disordered" evidence="2">
    <location>
        <begin position="1"/>
        <end position="31"/>
    </location>
</feature>
<reference evidence="3" key="2">
    <citation type="submission" date="2021-04" db="EMBL/GenBank/DDBJ databases">
        <authorList>
            <person name="Gilroy R."/>
        </authorList>
    </citation>
    <scope>NUCLEOTIDE SEQUENCE</scope>
    <source>
        <strain evidence="3">ChiGjej1B1-98</strain>
    </source>
</reference>
<dbReference type="GO" id="GO:0003677">
    <property type="term" value="F:DNA binding"/>
    <property type="evidence" value="ECO:0007669"/>
    <property type="project" value="InterPro"/>
</dbReference>
<keyword evidence="1" id="KW-0175">Coiled coil</keyword>
<dbReference type="AlphaFoldDB" id="A0A9D2C9T3"/>
<reference evidence="3" key="1">
    <citation type="journal article" date="2021" name="PeerJ">
        <title>Extensive microbial diversity within the chicken gut microbiome revealed by metagenomics and culture.</title>
        <authorList>
            <person name="Gilroy R."/>
            <person name="Ravi A."/>
            <person name="Getino M."/>
            <person name="Pursley I."/>
            <person name="Horton D.L."/>
            <person name="Alikhan N.F."/>
            <person name="Baker D."/>
            <person name="Gharbi K."/>
            <person name="Hall N."/>
            <person name="Watson M."/>
            <person name="Adriaenssens E.M."/>
            <person name="Foster-Nyarko E."/>
            <person name="Jarju S."/>
            <person name="Secka A."/>
            <person name="Antonio M."/>
            <person name="Oren A."/>
            <person name="Chaudhuri R.R."/>
            <person name="La Ragione R."/>
            <person name="Hildebrand F."/>
            <person name="Pallen M.J."/>
        </authorList>
    </citation>
    <scope>NUCLEOTIDE SEQUENCE</scope>
    <source>
        <strain evidence="3">ChiGjej1B1-98</strain>
    </source>
</reference>
<protein>
    <submittedName>
        <fullName evidence="3">Transposase</fullName>
    </submittedName>
</protein>
<evidence type="ECO:0000313" key="3">
    <source>
        <dbReference type="EMBL" id="HIY66169.1"/>
    </source>
</evidence>
<organism evidence="3 4">
    <name type="scientific">Candidatus Agrococcus pullicola</name>
    <dbReference type="NCBI Taxonomy" id="2838429"/>
    <lineage>
        <taxon>Bacteria</taxon>
        <taxon>Bacillati</taxon>
        <taxon>Actinomycetota</taxon>
        <taxon>Actinomycetes</taxon>
        <taxon>Micrococcales</taxon>
        <taxon>Microbacteriaceae</taxon>
        <taxon>Agrococcus</taxon>
    </lineage>
</organism>
<feature type="compositionally biased region" description="Basic and acidic residues" evidence="2">
    <location>
        <begin position="1"/>
        <end position="16"/>
    </location>
</feature>
<dbReference type="SUPFAM" id="SSF46689">
    <property type="entry name" value="Homeodomain-like"/>
    <property type="match status" value="1"/>
</dbReference>
<evidence type="ECO:0000256" key="1">
    <source>
        <dbReference type="SAM" id="Coils"/>
    </source>
</evidence>
<evidence type="ECO:0000313" key="4">
    <source>
        <dbReference type="Proteomes" id="UP000824005"/>
    </source>
</evidence>
<dbReference type="EMBL" id="DXDC01000229">
    <property type="protein sequence ID" value="HIY66169.1"/>
    <property type="molecule type" value="Genomic_DNA"/>
</dbReference>
<feature type="coiled-coil region" evidence="1">
    <location>
        <begin position="65"/>
        <end position="92"/>
    </location>
</feature>
<dbReference type="Pfam" id="PF01527">
    <property type="entry name" value="HTH_Tnp_1"/>
    <property type="match status" value="1"/>
</dbReference>
<dbReference type="GO" id="GO:0006313">
    <property type="term" value="P:DNA transposition"/>
    <property type="evidence" value="ECO:0007669"/>
    <property type="project" value="InterPro"/>
</dbReference>